<dbReference type="OrthoDB" id="4759077at2"/>
<evidence type="ECO:0000313" key="1">
    <source>
        <dbReference type="EMBL" id="SOD63564.1"/>
    </source>
</evidence>
<dbReference type="Proteomes" id="UP000219072">
    <property type="component" value="Unassembled WGS sequence"/>
</dbReference>
<organism evidence="1 2">
    <name type="scientific">Streptomyces zhaozhouensis</name>
    <dbReference type="NCBI Taxonomy" id="1300267"/>
    <lineage>
        <taxon>Bacteria</taxon>
        <taxon>Bacillati</taxon>
        <taxon>Actinomycetota</taxon>
        <taxon>Actinomycetes</taxon>
        <taxon>Kitasatosporales</taxon>
        <taxon>Streptomycetaceae</taxon>
        <taxon>Streptomyces</taxon>
    </lineage>
</organism>
<dbReference type="RefSeq" id="WP_097232027.1">
    <property type="nucleotide sequence ID" value="NZ_OCNE01000011.1"/>
</dbReference>
<dbReference type="AlphaFoldDB" id="A0A286DYD5"/>
<accession>A0A286DYD5</accession>
<dbReference type="NCBIfam" id="NF041061">
    <property type="entry name" value="DpdD"/>
    <property type="match status" value="1"/>
</dbReference>
<proteinExistence type="predicted"/>
<dbReference type="InterPro" id="IPR049807">
    <property type="entry name" value="DpdD-like"/>
</dbReference>
<gene>
    <name evidence="1" type="ORF">SAMN06297387_111113</name>
</gene>
<keyword evidence="2" id="KW-1185">Reference proteome</keyword>
<dbReference type="EMBL" id="OCNE01000011">
    <property type="protein sequence ID" value="SOD63564.1"/>
    <property type="molecule type" value="Genomic_DNA"/>
</dbReference>
<reference evidence="1 2" key="1">
    <citation type="submission" date="2017-09" db="EMBL/GenBank/DDBJ databases">
        <authorList>
            <person name="Ehlers B."/>
            <person name="Leendertz F.H."/>
        </authorList>
    </citation>
    <scope>NUCLEOTIDE SEQUENCE [LARGE SCALE GENOMIC DNA]</scope>
    <source>
        <strain evidence="1 2">CGMCC 4.7095</strain>
    </source>
</reference>
<name>A0A286DYD5_9ACTN</name>
<sequence>MNQTTSWTIDRIQAFLHRFFGEGNDAWPKMDPKHSWTARTEPFVKIALGDNDAPIVLPRWVAANQSYSMYAIARDPADAGKTAELIEAFAGPTYIYCNMERGGFRPTLLNRDDPVERAAIDLAGERSTFRLTTGKSAKYRQGLTDALLLMQQTYLRRPPRLWRVVKPVGRLIAEFDAALAAGGEAASLDLLEQLAAAGGLTATNLAHLKLKRLDRLGATTKVLAFPALQDVARQDPPAPVKAAILNAVYTVALEEPLTARNLEAAKSNLITHGKAVPELLAGDPRSYGPQAMTVLLLACVILKNTEAARRFMTAAEDLDQTPEISMLVLNEANALIAQASGDLDASTVAQPEESADSATPINDWPALFFALAEGDSAAKDALDEEQWTLWPTPAEHDGTLAEFLDGLSDGAARELWRAVGSFIDAVGYDDPAPECAHAFIHNAVLFNRYSPGDLAALQALMEIALRAAPSADQYAEILKDIGSDTDRWVAPERASAVLDFVDRLFLAACPNPGARASLCSQLLGPLATRSRRLTEADIAFARRLSEDLGISFSWDAPAGEDGKESTPVEFPSATLLLYSLDEAVLTRCQEELKRLAPAVKVLTAYDHVGTPQLRQKARTANVIVLATRCAKHAATGFIDQNKTTKHVGYANGSGSASLLRAAVDALRLAAAES</sequence>
<evidence type="ECO:0000313" key="2">
    <source>
        <dbReference type="Proteomes" id="UP000219072"/>
    </source>
</evidence>
<protein>
    <submittedName>
        <fullName evidence="1">Uncharacterized protein</fullName>
    </submittedName>
</protein>